<reference evidence="1" key="1">
    <citation type="journal article" date="2020" name="Nature">
        <title>Giant virus diversity and host interactions through global metagenomics.</title>
        <authorList>
            <person name="Schulz F."/>
            <person name="Roux S."/>
            <person name="Paez-Espino D."/>
            <person name="Jungbluth S."/>
            <person name="Walsh D.A."/>
            <person name="Denef V.J."/>
            <person name="McMahon K.D."/>
            <person name="Konstantinidis K.T."/>
            <person name="Eloe-Fadrosh E.A."/>
            <person name="Kyrpides N.C."/>
            <person name="Woyke T."/>
        </authorList>
    </citation>
    <scope>NUCLEOTIDE SEQUENCE</scope>
    <source>
        <strain evidence="1">GVMAG-M-3300024510-1</strain>
    </source>
</reference>
<accession>A0A6C0IX10</accession>
<organism evidence="1">
    <name type="scientific">viral metagenome</name>
    <dbReference type="NCBI Taxonomy" id="1070528"/>
    <lineage>
        <taxon>unclassified sequences</taxon>
        <taxon>metagenomes</taxon>
        <taxon>organismal metagenomes</taxon>
    </lineage>
</organism>
<proteinExistence type="predicted"/>
<protein>
    <recommendedName>
        <fullName evidence="2">Trimeric autotransporter adhesin YadA-like head domain-containing protein</fullName>
    </recommendedName>
</protein>
<evidence type="ECO:0000313" key="1">
    <source>
        <dbReference type="EMBL" id="QHT97070.1"/>
    </source>
</evidence>
<dbReference type="EMBL" id="MN740271">
    <property type="protein sequence ID" value="QHT97070.1"/>
    <property type="molecule type" value="Genomic_DNA"/>
</dbReference>
<name>A0A6C0IX10_9ZZZZ</name>
<evidence type="ECO:0008006" key="2">
    <source>
        <dbReference type="Google" id="ProtNLM"/>
    </source>
</evidence>
<dbReference type="AlphaFoldDB" id="A0A6C0IX10"/>
<sequence length="349" mass="36025">MKILIFVNIKNMAFVLPQSTTAKNVEANTVSARVMKADTVIVGEGGLVGVATGASTLSEVLTEGNDANSQNIEQVYALTFHQNALENWATEVCNNVIISTPEHTPWPYGGYTIQDNGNGGAYNNVAIGGAITSNAYGNVVIGFSAGRNSTQATLANMNTIIGYYSLDNSTVNGRNNTAVGAFAGKNATIGGIYNTMLGSTSGFNATMDAGNICVGYNSGYNATMTSRNICVGYRSCYNATLSNENICIGSFSGAFQTMVDNNICLGRQSNVATGASNAVAIGKQAVAPNGGLAINTSGTATSSFQTTWQKLTAVPPSAGTLAIPNAAAFLRITLGSTSYDIPLCNADAT</sequence>